<dbReference type="AlphaFoldDB" id="A0A1I1TBI9"/>
<dbReference type="InterPro" id="IPR036930">
    <property type="entry name" value="WGR_dom_sf"/>
</dbReference>
<dbReference type="Pfam" id="PF05406">
    <property type="entry name" value="WGR"/>
    <property type="match status" value="1"/>
</dbReference>
<evidence type="ECO:0000313" key="4">
    <source>
        <dbReference type="Proteomes" id="UP000198611"/>
    </source>
</evidence>
<accession>A0A1I1TBI9</accession>
<organism evidence="3 4">
    <name type="scientific">Thiohalospira halophila DSM 15071</name>
    <dbReference type="NCBI Taxonomy" id="1123397"/>
    <lineage>
        <taxon>Bacteria</taxon>
        <taxon>Pseudomonadati</taxon>
        <taxon>Pseudomonadota</taxon>
        <taxon>Gammaproteobacteria</taxon>
        <taxon>Thiohalospirales</taxon>
        <taxon>Thiohalospiraceae</taxon>
        <taxon>Thiohalospira</taxon>
    </lineage>
</organism>
<dbReference type="SUPFAM" id="SSF142921">
    <property type="entry name" value="WGR domain-like"/>
    <property type="match status" value="1"/>
</dbReference>
<evidence type="ECO:0000313" key="3">
    <source>
        <dbReference type="EMBL" id="SFD56002.1"/>
    </source>
</evidence>
<dbReference type="PROSITE" id="PS51977">
    <property type="entry name" value="WGR"/>
    <property type="match status" value="1"/>
</dbReference>
<name>A0A1I1TBI9_9GAMM</name>
<protein>
    <submittedName>
        <fullName evidence="3">WGR domain-containing protein</fullName>
    </submittedName>
</protein>
<keyword evidence="4" id="KW-1185">Reference proteome</keyword>
<reference evidence="3 4" key="1">
    <citation type="submission" date="2016-10" db="EMBL/GenBank/DDBJ databases">
        <authorList>
            <person name="de Groot N.N."/>
        </authorList>
    </citation>
    <scope>NUCLEOTIDE SEQUENCE [LARGE SCALE GENOMIC DNA]</scope>
    <source>
        <strain evidence="3 4">HL3</strain>
    </source>
</reference>
<dbReference type="InterPro" id="IPR008893">
    <property type="entry name" value="WGR_domain"/>
</dbReference>
<sequence length="79" mass="9106">MQTPPVEGKNPRFYQLLLQPDLLGGWNLVRESGPQGGRGQVRSEHFNTREEAEAALQRRRDDQAKRGYRVVFTRGEEQP</sequence>
<dbReference type="Gene3D" id="2.20.140.10">
    <property type="entry name" value="WGR domain"/>
    <property type="match status" value="1"/>
</dbReference>
<dbReference type="CDD" id="cd07996">
    <property type="entry name" value="WGR_MMR_like"/>
    <property type="match status" value="1"/>
</dbReference>
<feature type="domain" description="WGR" evidence="2">
    <location>
        <begin position="1"/>
        <end position="79"/>
    </location>
</feature>
<evidence type="ECO:0000256" key="1">
    <source>
        <dbReference type="SAM" id="MobiDB-lite"/>
    </source>
</evidence>
<gene>
    <name evidence="3" type="ORF">SAMN05660831_01850</name>
</gene>
<dbReference type="STRING" id="1123397.SAMN05660831_01850"/>
<evidence type="ECO:0000259" key="2">
    <source>
        <dbReference type="PROSITE" id="PS51977"/>
    </source>
</evidence>
<dbReference type="EMBL" id="FOMJ01000006">
    <property type="protein sequence ID" value="SFD56002.1"/>
    <property type="molecule type" value="Genomic_DNA"/>
</dbReference>
<dbReference type="Proteomes" id="UP000198611">
    <property type="component" value="Unassembled WGS sequence"/>
</dbReference>
<feature type="compositionally biased region" description="Basic and acidic residues" evidence="1">
    <location>
        <begin position="41"/>
        <end position="64"/>
    </location>
</feature>
<dbReference type="InterPro" id="IPR049809">
    <property type="entry name" value="YehF/YfeS-like_WGR"/>
</dbReference>
<feature type="region of interest" description="Disordered" evidence="1">
    <location>
        <begin position="33"/>
        <end position="64"/>
    </location>
</feature>
<proteinExistence type="predicted"/>